<keyword evidence="3" id="KW-1185">Reference proteome</keyword>
<keyword evidence="1" id="KW-0732">Signal</keyword>
<organism evidence="2 3">
    <name type="scientific">Celerinatantimonas yamalensis</name>
    <dbReference type="NCBI Taxonomy" id="559956"/>
    <lineage>
        <taxon>Bacteria</taxon>
        <taxon>Pseudomonadati</taxon>
        <taxon>Pseudomonadota</taxon>
        <taxon>Gammaproteobacteria</taxon>
        <taxon>Celerinatantimonadaceae</taxon>
        <taxon>Celerinatantimonas</taxon>
    </lineage>
</organism>
<dbReference type="Pfam" id="PF10054">
    <property type="entry name" value="DUF2291"/>
    <property type="match status" value="1"/>
</dbReference>
<name>A0ABW9G6U4_9GAMM</name>
<dbReference type="Proteomes" id="UP001629953">
    <property type="component" value="Unassembled WGS sequence"/>
</dbReference>
<feature type="signal peptide" evidence="1">
    <location>
        <begin position="1"/>
        <end position="21"/>
    </location>
</feature>
<proteinExistence type="predicted"/>
<dbReference type="EMBL" id="JBEQCT010000002">
    <property type="protein sequence ID" value="MFM2484701.1"/>
    <property type="molecule type" value="Genomic_DNA"/>
</dbReference>
<protein>
    <submittedName>
        <fullName evidence="2">DUF2291 family protein</fullName>
    </submittedName>
</protein>
<dbReference type="InterPro" id="IPR036215">
    <property type="entry name" value="TM0957-like_sf"/>
</dbReference>
<reference evidence="2 3" key="1">
    <citation type="journal article" date="2013" name="Int. J. Syst. Evol. Microbiol.">
        <title>Celerinatantimonas yamalensis sp. nov., a cold-adapted diazotrophic bacterium from a cold permafrost brine.</title>
        <authorList>
            <person name="Shcherbakova V."/>
            <person name="Chuvilskaya N."/>
            <person name="Rivkina E."/>
            <person name="Demidov N."/>
            <person name="Uchaeva V."/>
            <person name="Suetin S."/>
            <person name="Suzina N."/>
            <person name="Gilichinsky D."/>
        </authorList>
    </citation>
    <scope>NUCLEOTIDE SEQUENCE [LARGE SCALE GENOMIC DNA]</scope>
    <source>
        <strain evidence="2 3">C7</strain>
    </source>
</reference>
<evidence type="ECO:0000256" key="1">
    <source>
        <dbReference type="SAM" id="SignalP"/>
    </source>
</evidence>
<dbReference type="PROSITE" id="PS51257">
    <property type="entry name" value="PROKAR_LIPOPROTEIN"/>
    <property type="match status" value="1"/>
</dbReference>
<dbReference type="RefSeq" id="WP_408622887.1">
    <property type="nucleotide sequence ID" value="NZ_JBEQCT010000002.1"/>
</dbReference>
<feature type="chain" id="PRO_5045263320" evidence="1">
    <location>
        <begin position="22"/>
        <end position="198"/>
    </location>
</feature>
<dbReference type="SUPFAM" id="SSF141318">
    <property type="entry name" value="TM0957-like"/>
    <property type="match status" value="1"/>
</dbReference>
<evidence type="ECO:0000313" key="3">
    <source>
        <dbReference type="Proteomes" id="UP001629953"/>
    </source>
</evidence>
<dbReference type="InterPro" id="IPR014582">
    <property type="entry name" value="UCP033535_lipo"/>
</dbReference>
<accession>A0ABW9G6U4</accession>
<evidence type="ECO:0000313" key="2">
    <source>
        <dbReference type="EMBL" id="MFM2484701.1"/>
    </source>
</evidence>
<comment type="caution">
    <text evidence="2">The sequence shown here is derived from an EMBL/GenBank/DDBJ whole genome shotgun (WGS) entry which is preliminary data.</text>
</comment>
<sequence>MFLKHILRILFSISLAITVTACHVVKLDAQGNPILPVDPKAQLSFDNMSPSDITNKIWPKLFAEAQTKAIDLNTAMQLNHSDTYHVFVKFDGKVTAYQPTGLKRLLTVSTNVGDIQLNFGPMILSNAIRDASSIISFDDVKNQVQFARLSKAINKKAIHNITIPETSWVNSPIHVVAAVSINNHKILAAIPLIIDRRQ</sequence>
<gene>
    <name evidence="2" type="ORF">ABUE30_06430</name>
</gene>